<evidence type="ECO:0000256" key="2">
    <source>
        <dbReference type="ARBA" id="ARBA00003861"/>
    </source>
</evidence>
<dbReference type="Pfam" id="PF04564">
    <property type="entry name" value="U-box"/>
    <property type="match status" value="1"/>
</dbReference>
<dbReference type="PANTHER" id="PTHR45647:SF43">
    <property type="entry name" value="OS10G0100500 PROTEIN"/>
    <property type="match status" value="1"/>
</dbReference>
<dbReference type="AlphaFoldDB" id="A0AA39W5Q4"/>
<accession>A0AA39W5Q4</accession>
<proteinExistence type="predicted"/>
<feature type="coiled-coil region" evidence="12">
    <location>
        <begin position="425"/>
        <end position="455"/>
    </location>
</feature>
<dbReference type="Gene3D" id="1.10.510.10">
    <property type="entry name" value="Transferase(Phosphotransferase) domain 1"/>
    <property type="match status" value="1"/>
</dbReference>
<dbReference type="InterPro" id="IPR011009">
    <property type="entry name" value="Kinase-like_dom_sf"/>
</dbReference>
<evidence type="ECO:0000256" key="3">
    <source>
        <dbReference type="ARBA" id="ARBA00004906"/>
    </source>
</evidence>
<evidence type="ECO:0000259" key="14">
    <source>
        <dbReference type="PROSITE" id="PS50011"/>
    </source>
</evidence>
<comment type="pathway">
    <text evidence="3">Protein modification; protein ubiquitination.</text>
</comment>
<dbReference type="InterPro" id="IPR051348">
    <property type="entry name" value="U-box_ubiquitin_ligases"/>
</dbReference>
<dbReference type="SMART" id="SM00504">
    <property type="entry name" value="Ubox"/>
    <property type="match status" value="1"/>
</dbReference>
<dbReference type="InterPro" id="IPR003613">
    <property type="entry name" value="Ubox_domain"/>
</dbReference>
<dbReference type="GO" id="GO:0005524">
    <property type="term" value="F:ATP binding"/>
    <property type="evidence" value="ECO:0007669"/>
    <property type="project" value="UniProtKB-UniRule"/>
</dbReference>
<evidence type="ECO:0000256" key="6">
    <source>
        <dbReference type="ARBA" id="ARBA00022679"/>
    </source>
</evidence>
<evidence type="ECO:0000256" key="8">
    <source>
        <dbReference type="ARBA" id="ARBA00022777"/>
    </source>
</evidence>
<evidence type="ECO:0000256" key="13">
    <source>
        <dbReference type="SAM" id="MobiDB-lite"/>
    </source>
</evidence>
<dbReference type="PROSITE" id="PS51698">
    <property type="entry name" value="U_BOX"/>
    <property type="match status" value="1"/>
</dbReference>
<reference evidence="16" key="1">
    <citation type="journal article" date="2022" name="Plant J.">
        <title>Strategies of tolerance reflected in two North American maple genomes.</title>
        <authorList>
            <person name="McEvoy S.L."/>
            <person name="Sezen U.U."/>
            <person name="Trouern-Trend A."/>
            <person name="McMahon S.M."/>
            <person name="Schaberg P.G."/>
            <person name="Yang J."/>
            <person name="Wegrzyn J.L."/>
            <person name="Swenson N.G."/>
        </authorList>
    </citation>
    <scope>NUCLEOTIDE SEQUENCE</scope>
    <source>
        <strain evidence="16">NS2018</strain>
    </source>
</reference>
<dbReference type="PROSITE" id="PS00107">
    <property type="entry name" value="PROTEIN_KINASE_ATP"/>
    <property type="match status" value="1"/>
</dbReference>
<evidence type="ECO:0000313" key="16">
    <source>
        <dbReference type="EMBL" id="KAK0604617.1"/>
    </source>
</evidence>
<feature type="domain" description="Protein kinase" evidence="14">
    <location>
        <begin position="495"/>
        <end position="761"/>
    </location>
</feature>
<feature type="domain" description="U-box" evidence="15">
    <location>
        <begin position="768"/>
        <end position="839"/>
    </location>
</feature>
<dbReference type="EMBL" id="JAUESC010000002">
    <property type="protein sequence ID" value="KAK0604617.1"/>
    <property type="molecule type" value="Genomic_DNA"/>
</dbReference>
<dbReference type="PANTHER" id="PTHR45647">
    <property type="entry name" value="OS02G0152300 PROTEIN"/>
    <property type="match status" value="1"/>
</dbReference>
<evidence type="ECO:0000313" key="17">
    <source>
        <dbReference type="Proteomes" id="UP001168877"/>
    </source>
</evidence>
<keyword evidence="5" id="KW-0723">Serine/threonine-protein kinase</keyword>
<evidence type="ECO:0000256" key="5">
    <source>
        <dbReference type="ARBA" id="ARBA00022527"/>
    </source>
</evidence>
<reference evidence="16" key="2">
    <citation type="submission" date="2023-06" db="EMBL/GenBank/DDBJ databases">
        <authorList>
            <person name="Swenson N.G."/>
            <person name="Wegrzyn J.L."/>
            <person name="Mcevoy S.L."/>
        </authorList>
    </citation>
    <scope>NUCLEOTIDE SEQUENCE</scope>
    <source>
        <strain evidence="16">NS2018</strain>
        <tissue evidence="16">Leaf</tissue>
    </source>
</reference>
<dbReference type="CDD" id="cd01989">
    <property type="entry name" value="USP_STK_Ubox_N"/>
    <property type="match status" value="1"/>
</dbReference>
<comment type="function">
    <text evidence="2">Functions as an E3 ubiquitin ligase.</text>
</comment>
<comment type="caution">
    <text evidence="16">The sequence shown here is derived from an EMBL/GenBank/DDBJ whole genome shotgun (WGS) entry which is preliminary data.</text>
</comment>
<keyword evidence="7 11" id="KW-0547">Nucleotide-binding</keyword>
<name>A0AA39W5Q4_ACESA</name>
<comment type="catalytic activity">
    <reaction evidence="1">
        <text>S-ubiquitinyl-[E2 ubiquitin-conjugating enzyme]-L-cysteine + [acceptor protein]-L-lysine = [E2 ubiquitin-conjugating enzyme]-L-cysteine + N(6)-ubiquitinyl-[acceptor protein]-L-lysine.</text>
        <dbReference type="EC" id="2.3.2.27"/>
    </reaction>
</comment>
<evidence type="ECO:0000256" key="9">
    <source>
        <dbReference type="ARBA" id="ARBA00022786"/>
    </source>
</evidence>
<evidence type="ECO:0000256" key="11">
    <source>
        <dbReference type="PROSITE-ProRule" id="PRU10141"/>
    </source>
</evidence>
<feature type="binding site" evidence="11">
    <location>
        <position position="523"/>
    </location>
    <ligand>
        <name>ATP</name>
        <dbReference type="ChEBI" id="CHEBI:30616"/>
    </ligand>
</feature>
<dbReference type="SUPFAM" id="SSF52402">
    <property type="entry name" value="Adenine nucleotide alpha hydrolases-like"/>
    <property type="match status" value="1"/>
</dbReference>
<dbReference type="CDD" id="cd16655">
    <property type="entry name" value="RING-Ubox_WDSUB1-like"/>
    <property type="match status" value="1"/>
</dbReference>
<feature type="coiled-coil region" evidence="12">
    <location>
        <begin position="313"/>
        <end position="400"/>
    </location>
</feature>
<evidence type="ECO:0000256" key="10">
    <source>
        <dbReference type="ARBA" id="ARBA00022840"/>
    </source>
</evidence>
<dbReference type="InterPro" id="IPR000719">
    <property type="entry name" value="Prot_kinase_dom"/>
</dbReference>
<dbReference type="PROSITE" id="PS50011">
    <property type="entry name" value="PROTEIN_KINASE_DOM"/>
    <property type="match status" value="1"/>
</dbReference>
<keyword evidence="12" id="KW-0175">Coiled coil</keyword>
<dbReference type="SUPFAM" id="SSF57850">
    <property type="entry name" value="RING/U-box"/>
    <property type="match status" value="1"/>
</dbReference>
<dbReference type="GO" id="GO:0061630">
    <property type="term" value="F:ubiquitin protein ligase activity"/>
    <property type="evidence" value="ECO:0007669"/>
    <property type="project" value="UniProtKB-EC"/>
</dbReference>
<evidence type="ECO:0000256" key="7">
    <source>
        <dbReference type="ARBA" id="ARBA00022741"/>
    </source>
</evidence>
<dbReference type="InterPro" id="IPR008271">
    <property type="entry name" value="Ser/Thr_kinase_AS"/>
</dbReference>
<keyword evidence="6" id="KW-0808">Transferase</keyword>
<dbReference type="InterPro" id="IPR017441">
    <property type="entry name" value="Protein_kinase_ATP_BS"/>
</dbReference>
<gene>
    <name evidence="16" type="ORF">LWI29_017510</name>
</gene>
<dbReference type="InterPro" id="IPR013083">
    <property type="entry name" value="Znf_RING/FYVE/PHD"/>
</dbReference>
<dbReference type="InterPro" id="IPR014729">
    <property type="entry name" value="Rossmann-like_a/b/a_fold"/>
</dbReference>
<dbReference type="EC" id="2.3.2.27" evidence="4"/>
<dbReference type="Gene3D" id="3.30.200.20">
    <property type="entry name" value="Phosphorylase Kinase, domain 1"/>
    <property type="match status" value="1"/>
</dbReference>
<evidence type="ECO:0000259" key="15">
    <source>
        <dbReference type="PROSITE" id="PS51698"/>
    </source>
</evidence>
<keyword evidence="17" id="KW-1185">Reference proteome</keyword>
<keyword evidence="9" id="KW-0833">Ubl conjugation pathway</keyword>
<organism evidence="16 17">
    <name type="scientific">Acer saccharum</name>
    <name type="common">Sugar maple</name>
    <dbReference type="NCBI Taxonomy" id="4024"/>
    <lineage>
        <taxon>Eukaryota</taxon>
        <taxon>Viridiplantae</taxon>
        <taxon>Streptophyta</taxon>
        <taxon>Embryophyta</taxon>
        <taxon>Tracheophyta</taxon>
        <taxon>Spermatophyta</taxon>
        <taxon>Magnoliopsida</taxon>
        <taxon>eudicotyledons</taxon>
        <taxon>Gunneridae</taxon>
        <taxon>Pentapetalae</taxon>
        <taxon>rosids</taxon>
        <taxon>malvids</taxon>
        <taxon>Sapindales</taxon>
        <taxon>Sapindaceae</taxon>
        <taxon>Hippocastanoideae</taxon>
        <taxon>Acereae</taxon>
        <taxon>Acer</taxon>
    </lineage>
</organism>
<dbReference type="FunFam" id="3.30.200.20:FF:000039">
    <property type="entry name" value="receptor-like protein kinase FERONIA"/>
    <property type="match status" value="1"/>
</dbReference>
<dbReference type="SMART" id="SM00220">
    <property type="entry name" value="S_TKc"/>
    <property type="match status" value="1"/>
</dbReference>
<dbReference type="PROSITE" id="PS00108">
    <property type="entry name" value="PROTEIN_KINASE_ST"/>
    <property type="match status" value="1"/>
</dbReference>
<dbReference type="Pfam" id="PF00069">
    <property type="entry name" value="Pkinase"/>
    <property type="match status" value="1"/>
</dbReference>
<feature type="compositionally biased region" description="Polar residues" evidence="13">
    <location>
        <begin position="283"/>
        <end position="295"/>
    </location>
</feature>
<keyword evidence="10 11" id="KW-0067">ATP-binding</keyword>
<dbReference type="Gene3D" id="3.40.50.620">
    <property type="entry name" value="HUPs"/>
    <property type="match status" value="1"/>
</dbReference>
<evidence type="ECO:0000256" key="1">
    <source>
        <dbReference type="ARBA" id="ARBA00000900"/>
    </source>
</evidence>
<feature type="compositionally biased region" description="Basic and acidic residues" evidence="13">
    <location>
        <begin position="299"/>
        <end position="313"/>
    </location>
</feature>
<keyword evidence="8" id="KW-0418">Kinase</keyword>
<dbReference type="Proteomes" id="UP001168877">
    <property type="component" value="Unassembled WGS sequence"/>
</dbReference>
<feature type="region of interest" description="Disordered" evidence="13">
    <location>
        <begin position="283"/>
        <end position="313"/>
    </location>
</feature>
<evidence type="ECO:0000256" key="4">
    <source>
        <dbReference type="ARBA" id="ARBA00012483"/>
    </source>
</evidence>
<protein>
    <recommendedName>
        <fullName evidence="4">RING-type E3 ubiquitin transferase</fullName>
        <ecNumber evidence="4">2.3.2.27</ecNumber>
    </recommendedName>
</protein>
<sequence length="839" mass="93656">MEVLRPAIRAHQEPGRERFSGEFYGGAAAVASRLTEIVEEGGGGGEEKLYVAVGKCLEKAVNLLQWTFKRFGGGGREICLLHVHQPSPVIPTLLGKLPASKANAEVVSAFRTEEREQMKKLLADYLNICSRAEVKASIITTEADQVHTAIVELMNKHAIRKLVMGDVPDNCMKVKKSSSKANYVAKKAPPFCEIWFVNKGQHVRTREASESLSTTAETLGSRSLQHGNNTLSLTQDRFLSRSTSVTCTGITDWVHSKRVHMELPMLPTLSSSLSGCRPHYDQSLFSPRSTSTGSGYASAERRESTDSDMKVEDESLCDRLREARAEAEALRNKASAELLKRKSLETEALQVIGKVKIFESAHAREVKSRKEAEDALRTTIEEQDKLLDKKEEVTRELQKTMRHVALLDSRAQEANRRCDQAAGELRFIQASIATLRQEKQRIRRQKIEAARWLERWRSRGQAGAANCNGFIEFVEDLPESAEFSLADLQTATCNFSESFKIGQGGFGCVYKGEMLGRTVAIKKLHPHNMQGQSEFQQEVRVLSKLQHPHLVTLLGACPEAWSLVYEYLPNGSLQDRLFRKSNISPLTWKVRVRIAAEISSALCFLHSSKPEKIVHGDLKPENILLDSELSCKICDFGICRLVSEETLYLPSFQRGTVPKGAFPYSDPELHRTGVLTPKSDIYSFGLIILQLLTGKPPVGLAGEVRKAVSCGNLTSVLDSSAGDWPTFVARRLLDLGLQCCELYGRDRPDLTPALVRELEQLHVAEERPVPSFFLCPILKEIMHDPQIAADGFTYEGEALRGWLENGRNTSPMTNLEFSHLHLTPNHALRLAIQDWLCRT</sequence>
<evidence type="ECO:0000256" key="12">
    <source>
        <dbReference type="SAM" id="Coils"/>
    </source>
</evidence>
<dbReference type="GO" id="GO:0016567">
    <property type="term" value="P:protein ubiquitination"/>
    <property type="evidence" value="ECO:0007669"/>
    <property type="project" value="InterPro"/>
</dbReference>
<dbReference type="SUPFAM" id="SSF56112">
    <property type="entry name" value="Protein kinase-like (PK-like)"/>
    <property type="match status" value="1"/>
</dbReference>
<dbReference type="Gene3D" id="3.30.40.10">
    <property type="entry name" value="Zinc/RING finger domain, C3HC4 (zinc finger)"/>
    <property type="match status" value="1"/>
</dbReference>
<dbReference type="GO" id="GO:0004674">
    <property type="term" value="F:protein serine/threonine kinase activity"/>
    <property type="evidence" value="ECO:0007669"/>
    <property type="project" value="UniProtKB-KW"/>
</dbReference>